<dbReference type="EMBL" id="JARRAF010000015">
    <property type="protein sequence ID" value="MDK2125062.1"/>
    <property type="molecule type" value="Genomic_DNA"/>
</dbReference>
<dbReference type="InterPro" id="IPR017853">
    <property type="entry name" value="GH"/>
</dbReference>
<sequence length="656" mass="73000">MFLAESRLCQAISIAFAMAGLCLGSNSAHAQTRSGVGLNLSGIAYYSPALPTIDQFKLTDKWLTQCGGEWQPVEIQCAPEGDQNKVIANWDTGEQNKLDLDENGWVKRLPTANSSDKYRYVSALLFQENNRSHVAGNYTILYDGKGKISYGLNFTVVSQEQGKDVVTVSNTRDEGLLISITQTDPTNYLRNIRVIPPGGVCAKKPEVYADSAAKCTDKTGPFVPFTDTVGQKTWHPAFLADLKGFRTLRFMDWGMTNGYVDPATWAPKVQPLIRWADRPQDSHAFWASNKGAPYTAMFDLAASAGADPWINLPPQIDDDFAIQFGQLAKRMLAPGHDLILEYGNEPWNGMFPATGWYVEQGQAKVARKEWDDKHEAWELGMNWHALRATQVCQLVKSQFGTEAKRVKCVMNGQASWTDLARQYLDCSMASQSDLGGKPCSDYMDALAIAPYFGDYLSSINPDVRAARQTWYTQKDGGLSKVFEELLGEDAKGNAIDPPLLGKIEDSVKGGAIELSRKRTESSYALAQSRGLSLFAYEGGQHLVKIPSEWVCVASGTQDSDSCGKYEDANALENDQNWVPLLIAANRDPRMAKAYTRFMQKWIDEKAQTYLFFNHIGTPGQYGAWGLKEQQFSNDWVKWKAIQPYRKGDCWWAGCVP</sequence>
<comment type="caution">
    <text evidence="2">The sequence shown here is derived from an EMBL/GenBank/DDBJ whole genome shotgun (WGS) entry which is preliminary data.</text>
</comment>
<keyword evidence="3" id="KW-1185">Reference proteome</keyword>
<accession>A0ABT7DYB2</accession>
<evidence type="ECO:0000313" key="2">
    <source>
        <dbReference type="EMBL" id="MDK2125062.1"/>
    </source>
</evidence>
<organism evidence="2 3">
    <name type="scientific">Parachitinimonas caeni</name>
    <dbReference type="NCBI Taxonomy" id="3031301"/>
    <lineage>
        <taxon>Bacteria</taxon>
        <taxon>Pseudomonadati</taxon>
        <taxon>Pseudomonadota</taxon>
        <taxon>Betaproteobacteria</taxon>
        <taxon>Neisseriales</taxon>
        <taxon>Chitinibacteraceae</taxon>
        <taxon>Parachitinimonas</taxon>
    </lineage>
</organism>
<evidence type="ECO:0008006" key="4">
    <source>
        <dbReference type="Google" id="ProtNLM"/>
    </source>
</evidence>
<keyword evidence="1" id="KW-0732">Signal</keyword>
<dbReference type="Proteomes" id="UP001172778">
    <property type="component" value="Unassembled WGS sequence"/>
</dbReference>
<dbReference type="SUPFAM" id="SSF51445">
    <property type="entry name" value="(Trans)glycosidases"/>
    <property type="match status" value="1"/>
</dbReference>
<dbReference type="RefSeq" id="WP_284101375.1">
    <property type="nucleotide sequence ID" value="NZ_JARRAF010000015.1"/>
</dbReference>
<feature type="signal peptide" evidence="1">
    <location>
        <begin position="1"/>
        <end position="30"/>
    </location>
</feature>
<feature type="chain" id="PRO_5045054590" description="Cellulose-binding protein" evidence="1">
    <location>
        <begin position="31"/>
        <end position="656"/>
    </location>
</feature>
<name>A0ABT7DYB2_9NEIS</name>
<protein>
    <recommendedName>
        <fullName evidence="4">Cellulose-binding protein</fullName>
    </recommendedName>
</protein>
<evidence type="ECO:0000313" key="3">
    <source>
        <dbReference type="Proteomes" id="UP001172778"/>
    </source>
</evidence>
<proteinExistence type="predicted"/>
<gene>
    <name evidence="2" type="ORF">PZA18_13490</name>
</gene>
<evidence type="ECO:0000256" key="1">
    <source>
        <dbReference type="SAM" id="SignalP"/>
    </source>
</evidence>
<reference evidence="2" key="1">
    <citation type="submission" date="2023-03" db="EMBL/GenBank/DDBJ databases">
        <title>Chitinimonas shenzhenensis gen. nov., sp. nov., a novel member of family Burkholderiaceae isolated from activated sludge collected in Shen Zhen, China.</title>
        <authorList>
            <person name="Wang X."/>
        </authorList>
    </citation>
    <scope>NUCLEOTIDE SEQUENCE</scope>
    <source>
        <strain evidence="2">DQS-5</strain>
    </source>
</reference>